<feature type="compositionally biased region" description="Low complexity" evidence="1">
    <location>
        <begin position="83"/>
        <end position="96"/>
    </location>
</feature>
<keyword evidence="3" id="KW-1185">Reference proteome</keyword>
<dbReference type="EMBL" id="SPHZ02000001">
    <property type="protein sequence ID" value="KAF0934168.1"/>
    <property type="molecule type" value="Genomic_DNA"/>
</dbReference>
<proteinExistence type="predicted"/>
<dbReference type="PANTHER" id="PTHR47906">
    <property type="entry name" value="OSJNBB0050O03.9 PROTEIN-RELATED"/>
    <property type="match status" value="1"/>
</dbReference>
<accession>A0A6G1FB59</accession>
<organism evidence="2 3">
    <name type="scientific">Oryza meyeriana var. granulata</name>
    <dbReference type="NCBI Taxonomy" id="110450"/>
    <lineage>
        <taxon>Eukaryota</taxon>
        <taxon>Viridiplantae</taxon>
        <taxon>Streptophyta</taxon>
        <taxon>Embryophyta</taxon>
        <taxon>Tracheophyta</taxon>
        <taxon>Spermatophyta</taxon>
        <taxon>Magnoliopsida</taxon>
        <taxon>Liliopsida</taxon>
        <taxon>Poales</taxon>
        <taxon>Poaceae</taxon>
        <taxon>BOP clade</taxon>
        <taxon>Oryzoideae</taxon>
        <taxon>Oryzeae</taxon>
        <taxon>Oryzinae</taxon>
        <taxon>Oryza</taxon>
        <taxon>Oryza meyeriana</taxon>
    </lineage>
</organism>
<name>A0A6G1FB59_9ORYZ</name>
<evidence type="ECO:0000313" key="3">
    <source>
        <dbReference type="Proteomes" id="UP000479710"/>
    </source>
</evidence>
<evidence type="ECO:0000313" key="2">
    <source>
        <dbReference type="EMBL" id="KAF0934168.1"/>
    </source>
</evidence>
<dbReference type="Proteomes" id="UP000479710">
    <property type="component" value="Unassembled WGS sequence"/>
</dbReference>
<feature type="region of interest" description="Disordered" evidence="1">
    <location>
        <begin position="42"/>
        <end position="113"/>
    </location>
</feature>
<evidence type="ECO:0000256" key="1">
    <source>
        <dbReference type="SAM" id="MobiDB-lite"/>
    </source>
</evidence>
<dbReference type="OrthoDB" id="656902at2759"/>
<gene>
    <name evidence="2" type="ORF">E2562_023430</name>
</gene>
<sequence>MTKGKAKDRARHLLSKAIKFFNELQELFTRSSADGSLAMDQNICMDDSDGSDSDDSRDLLDLNCYTQPKDPLGEDPDTLATPTRNTTMDNNSSSTSQASKKRPRGNNSPTKKP</sequence>
<dbReference type="PANTHER" id="PTHR47906:SF5">
    <property type="entry name" value="OS05G0118600 PROTEIN"/>
    <property type="match status" value="1"/>
</dbReference>
<protein>
    <submittedName>
        <fullName evidence="2">Uncharacterized protein</fullName>
    </submittedName>
</protein>
<comment type="caution">
    <text evidence="2">The sequence shown here is derived from an EMBL/GenBank/DDBJ whole genome shotgun (WGS) entry which is preliminary data.</text>
</comment>
<dbReference type="AlphaFoldDB" id="A0A6G1FB59"/>
<reference evidence="2 3" key="1">
    <citation type="submission" date="2019-11" db="EMBL/GenBank/DDBJ databases">
        <title>Whole genome sequence of Oryza granulata.</title>
        <authorList>
            <person name="Li W."/>
        </authorList>
    </citation>
    <scope>NUCLEOTIDE SEQUENCE [LARGE SCALE GENOMIC DNA]</scope>
    <source>
        <strain evidence="3">cv. Menghai</strain>
        <tissue evidence="2">Leaf</tissue>
    </source>
</reference>